<comment type="caution">
    <text evidence="3">The sequence shown here is derived from an EMBL/GenBank/DDBJ whole genome shotgun (WGS) entry which is preliminary data.</text>
</comment>
<dbReference type="EMBL" id="JAGGKP010000001">
    <property type="protein sequence ID" value="MBP1935322.1"/>
    <property type="molecule type" value="Genomic_DNA"/>
</dbReference>
<feature type="coiled-coil region" evidence="1">
    <location>
        <begin position="221"/>
        <end position="251"/>
    </location>
</feature>
<dbReference type="InterPro" id="IPR007505">
    <property type="entry name" value="PDDEXK_7"/>
</dbReference>
<organism evidence="3 4">
    <name type="scientific">Paenibacillus sediminis</name>
    <dbReference type="NCBI Taxonomy" id="664909"/>
    <lineage>
        <taxon>Bacteria</taxon>
        <taxon>Bacillati</taxon>
        <taxon>Bacillota</taxon>
        <taxon>Bacilli</taxon>
        <taxon>Bacillales</taxon>
        <taxon>Paenibacillaceae</taxon>
        <taxon>Paenibacillus</taxon>
    </lineage>
</organism>
<dbReference type="RefSeq" id="WP_209844466.1">
    <property type="nucleotide sequence ID" value="NZ_CBCRVE010000001.1"/>
</dbReference>
<dbReference type="InterPro" id="IPR018633">
    <property type="entry name" value="DUF2357"/>
</dbReference>
<evidence type="ECO:0000259" key="2">
    <source>
        <dbReference type="Pfam" id="PF09823"/>
    </source>
</evidence>
<evidence type="ECO:0000256" key="1">
    <source>
        <dbReference type="SAM" id="Coils"/>
    </source>
</evidence>
<dbReference type="Pfam" id="PF04411">
    <property type="entry name" value="PDDEXK_7"/>
    <property type="match status" value="1"/>
</dbReference>
<accession>A0ABS4GYX4</accession>
<keyword evidence="1" id="KW-0175">Coiled coil</keyword>
<feature type="domain" description="DUF2357" evidence="2">
    <location>
        <begin position="73"/>
        <end position="293"/>
    </location>
</feature>
<gene>
    <name evidence="3" type="ORF">J2Z20_000183</name>
</gene>
<dbReference type="Pfam" id="PF09823">
    <property type="entry name" value="DUF2357"/>
    <property type="match status" value="1"/>
</dbReference>
<reference evidence="3 4" key="1">
    <citation type="submission" date="2021-03" db="EMBL/GenBank/DDBJ databases">
        <title>Genomic Encyclopedia of Type Strains, Phase IV (KMG-IV): sequencing the most valuable type-strain genomes for metagenomic binning, comparative biology and taxonomic classification.</title>
        <authorList>
            <person name="Goeker M."/>
        </authorList>
    </citation>
    <scope>NUCLEOTIDE SEQUENCE [LARGE SCALE GENOMIC DNA]</scope>
    <source>
        <strain evidence="3 4">DSM 23491</strain>
    </source>
</reference>
<protein>
    <recommendedName>
        <fullName evidence="2">DUF2357 domain-containing protein</fullName>
    </recommendedName>
</protein>
<name>A0ABS4GYX4_9BACL</name>
<evidence type="ECO:0000313" key="4">
    <source>
        <dbReference type="Proteomes" id="UP001519273"/>
    </source>
</evidence>
<sequence>MVQPSSGDSLEFLCPDTGIWTPIGKMRFEEAKTYRWRTTCHAPFRFLLNGMPLPMVSTDYGWEGEWAAPFQSGMLEFTIEQVKRVTVETFLYSDKRKLTEDDFGQMISDILTEAAACFQHCGVQSKFDNSGFVREISMAQWDYIDRTFYRLQRTFKEIQAEPLRRLRTTDQWIRRENVKHVTPALLAWSERHSGYGMSPEIPVPELIWSGVREDTFNVYENQVLLRQLHELQRLLREYQTAAVDAIRLKAEHYLDRIHYWLRSSFLHQIQPHVGPIVVSQAFRKHPIYRNWFSWFHQLYQFKEYSIGFKNSIPLKDTYHLYEIWVFMRMVKILREKEALLDPSELFSLEQDGLVLNLSEKKESRVKLVGGATLAYQRWFTSATQDFVTYTHGMKPDIVLESEGKLYIFDPKYRLDHNLPMALGEMHKYRDGIVSKADGSRVVEEVYIITPAPGEENSHLFGDAYRKRYRMGAYCLKPGGTDQELENKLAEILTNDGFVAEKIN</sequence>
<evidence type="ECO:0000313" key="3">
    <source>
        <dbReference type="EMBL" id="MBP1935322.1"/>
    </source>
</evidence>
<dbReference type="Proteomes" id="UP001519273">
    <property type="component" value="Unassembled WGS sequence"/>
</dbReference>
<keyword evidence="4" id="KW-1185">Reference proteome</keyword>
<proteinExistence type="predicted"/>